<reference evidence="1 2" key="1">
    <citation type="submission" date="2016-10" db="EMBL/GenBank/DDBJ databases">
        <authorList>
            <person name="de Groot N.N."/>
        </authorList>
    </citation>
    <scope>NUCLEOTIDE SEQUENCE [LARGE SCALE GENOMIC DNA]</scope>
    <source>
        <strain evidence="1 2">DSM 18346</strain>
    </source>
</reference>
<dbReference type="STRING" id="393762.SAMN05660472_02889"/>
<gene>
    <name evidence="1" type="ORF">SAMN05660472_02889</name>
</gene>
<organism evidence="1 2">
    <name type="scientific">Natronincola ferrireducens</name>
    <dbReference type="NCBI Taxonomy" id="393762"/>
    <lineage>
        <taxon>Bacteria</taxon>
        <taxon>Bacillati</taxon>
        <taxon>Bacillota</taxon>
        <taxon>Clostridia</taxon>
        <taxon>Peptostreptococcales</taxon>
        <taxon>Natronincolaceae</taxon>
        <taxon>Natronincola</taxon>
    </lineage>
</organism>
<dbReference type="RefSeq" id="WP_090554870.1">
    <property type="nucleotide sequence ID" value="NZ_FNFP01000011.1"/>
</dbReference>
<proteinExistence type="predicted"/>
<dbReference type="OrthoDB" id="2647637at2"/>
<protein>
    <submittedName>
        <fullName evidence="1">Uncharacterized protein</fullName>
    </submittedName>
</protein>
<dbReference type="AlphaFoldDB" id="A0A1G9IK05"/>
<dbReference type="Proteomes" id="UP000198718">
    <property type="component" value="Unassembled WGS sequence"/>
</dbReference>
<keyword evidence="2" id="KW-1185">Reference proteome</keyword>
<sequence>MSVTDFGVVQKWAQLPENIKKLILANVFCPSCGVTTIKKYTLHDDKSDILLKGKCSKCGKDVARFVENE</sequence>
<dbReference type="EMBL" id="FNFP01000011">
    <property type="protein sequence ID" value="SDL25243.1"/>
    <property type="molecule type" value="Genomic_DNA"/>
</dbReference>
<evidence type="ECO:0000313" key="2">
    <source>
        <dbReference type="Proteomes" id="UP000198718"/>
    </source>
</evidence>
<accession>A0A1G9IK05</accession>
<name>A0A1G9IK05_9FIRM</name>
<evidence type="ECO:0000313" key="1">
    <source>
        <dbReference type="EMBL" id="SDL25243.1"/>
    </source>
</evidence>